<sequence length="67" mass="7582">MVDGFTTGSSGCGAFHNSLLIFCRAMSPTTPAAHGAMTWFCWRLLMLPLSRVLFMMHRRRTRSAELF</sequence>
<proteinExistence type="predicted"/>
<comment type="caution">
    <text evidence="2">The sequence shown here is derived from an EMBL/GenBank/DDBJ whole genome shotgun (WGS) entry which is preliminary data.</text>
</comment>
<keyword evidence="1" id="KW-0472">Membrane</keyword>
<evidence type="ECO:0000256" key="1">
    <source>
        <dbReference type="SAM" id="Phobius"/>
    </source>
</evidence>
<organism evidence="2 3">
    <name type="scientific">Ralstonia solanacearum K60</name>
    <dbReference type="NCBI Taxonomy" id="1091042"/>
    <lineage>
        <taxon>Bacteria</taxon>
        <taxon>Pseudomonadati</taxon>
        <taxon>Pseudomonadota</taxon>
        <taxon>Betaproteobacteria</taxon>
        <taxon>Burkholderiales</taxon>
        <taxon>Burkholderiaceae</taxon>
        <taxon>Ralstonia</taxon>
        <taxon>Ralstonia solanacearum species complex</taxon>
    </lineage>
</organism>
<reference evidence="2 3" key="1">
    <citation type="submission" date="2017-04" db="EMBL/GenBank/DDBJ databases">
        <title>Genome Announcement: Closed genomes of Ralstonia solanacearum strains K60, UW551, and UW700.</title>
        <authorList>
            <person name="Hayes M."/>
            <person name="Macintyre A.M."/>
            <person name="Allen C."/>
        </authorList>
    </citation>
    <scope>NUCLEOTIDE SEQUENCE [LARGE SCALE GENOMIC DNA]</scope>
    <source>
        <strain evidence="2 3">UW25</strain>
    </source>
</reference>
<keyword evidence="1" id="KW-1133">Transmembrane helix</keyword>
<dbReference type="AlphaFoldDB" id="A0AAP8D1R4"/>
<protein>
    <submittedName>
        <fullName evidence="2">Uncharacterized protein</fullName>
    </submittedName>
</protein>
<feature type="transmembrane region" description="Helical" evidence="1">
    <location>
        <begin position="36"/>
        <end position="54"/>
    </location>
</feature>
<keyword evidence="1" id="KW-0812">Transmembrane</keyword>
<dbReference type="Proteomes" id="UP000216164">
    <property type="component" value="Unassembled WGS sequence"/>
</dbReference>
<accession>A0AAP8D1R4</accession>
<evidence type="ECO:0000313" key="2">
    <source>
        <dbReference type="EMBL" id="OYQ09312.1"/>
    </source>
</evidence>
<name>A0AAP8D1R4_RALSL</name>
<gene>
    <name evidence="2" type="ORF">B7R77_20435</name>
</gene>
<evidence type="ECO:0000313" key="3">
    <source>
        <dbReference type="Proteomes" id="UP000216164"/>
    </source>
</evidence>
<dbReference type="EMBL" id="NCTK01000002">
    <property type="protein sequence ID" value="OYQ09312.1"/>
    <property type="molecule type" value="Genomic_DNA"/>
</dbReference>